<accession>A0A3M3FKX0</accession>
<reference evidence="1 2" key="1">
    <citation type="submission" date="2018-08" db="EMBL/GenBank/DDBJ databases">
        <title>Recombination of ecologically and evolutionarily significant loci maintains genetic cohesion in the Pseudomonas syringae species complex.</title>
        <authorList>
            <person name="Dillon M."/>
            <person name="Thakur S."/>
            <person name="Almeida R.N.D."/>
            <person name="Weir B.S."/>
            <person name="Guttman D.S."/>
        </authorList>
    </citation>
    <scope>NUCLEOTIDE SEQUENCE [LARGE SCALE GENOMIC DNA]</scope>
    <source>
        <strain evidence="1 2">ICMP 4332</strain>
    </source>
</reference>
<dbReference type="Proteomes" id="UP000279057">
    <property type="component" value="Unassembled WGS sequence"/>
</dbReference>
<dbReference type="EMBL" id="RBOM01000195">
    <property type="protein sequence ID" value="RMM62515.1"/>
    <property type="molecule type" value="Genomic_DNA"/>
</dbReference>
<evidence type="ECO:0000313" key="2">
    <source>
        <dbReference type="Proteomes" id="UP000279057"/>
    </source>
</evidence>
<name>A0A3M3FKX0_PSESG</name>
<sequence>MASTIQRHIEQCSIWAISLTAAFSEAVRRISKSSYGSLTVSVCRYVFGQGKALAAFSRCSIASLIADLGTRPRPSQYLPALLKLSV</sequence>
<gene>
    <name evidence="1" type="ORF">ALQ74_200031</name>
</gene>
<organism evidence="1 2">
    <name type="scientific">Pseudomonas savastanoi pv. glycinea</name>
    <name type="common">Pseudomonas syringae pv. glycinea</name>
    <dbReference type="NCBI Taxonomy" id="318"/>
    <lineage>
        <taxon>Bacteria</taxon>
        <taxon>Pseudomonadati</taxon>
        <taxon>Pseudomonadota</taxon>
        <taxon>Gammaproteobacteria</taxon>
        <taxon>Pseudomonadales</taxon>
        <taxon>Pseudomonadaceae</taxon>
        <taxon>Pseudomonas</taxon>
    </lineage>
</organism>
<evidence type="ECO:0000313" key="1">
    <source>
        <dbReference type="EMBL" id="RMM62515.1"/>
    </source>
</evidence>
<proteinExistence type="predicted"/>
<comment type="caution">
    <text evidence="1">The sequence shown here is derived from an EMBL/GenBank/DDBJ whole genome shotgun (WGS) entry which is preliminary data.</text>
</comment>
<protein>
    <submittedName>
        <fullName evidence="1">Uncharacterized protein</fullName>
    </submittedName>
</protein>
<dbReference type="AlphaFoldDB" id="A0A3M3FKX0"/>